<dbReference type="Proteomes" id="UP001597033">
    <property type="component" value="Unassembled WGS sequence"/>
</dbReference>
<sequence>MRWMALCVAAAAMALAGRGAVAADGVVRCESSDLRRVHCPMDTRNDVELVRQLSGNACIRESDWGVDAAGVWVARGCRAEFRASGEVGVVTRRMIRCESSGGRTRSCPVALRGAPVRLLRQVSVLPCKRDESWGVGRNEVWVSRGCKGEFEVGDRDAGFPPGPRLLTCESKDQVRRECGTTIERGATLVRQLSGMACEEGRSWGWTPEKVWVDKGCRAQFSVE</sequence>
<feature type="signal peptide" evidence="1">
    <location>
        <begin position="1"/>
        <end position="22"/>
    </location>
</feature>
<feature type="chain" id="PRO_5046872760" evidence="1">
    <location>
        <begin position="23"/>
        <end position="223"/>
    </location>
</feature>
<evidence type="ECO:0000313" key="3">
    <source>
        <dbReference type="Proteomes" id="UP001597033"/>
    </source>
</evidence>
<dbReference type="InterPro" id="IPR021381">
    <property type="entry name" value="DUF3011"/>
</dbReference>
<keyword evidence="1" id="KW-0732">Signal</keyword>
<reference evidence="3" key="1">
    <citation type="journal article" date="2019" name="Int. J. Syst. Evol. Microbiol.">
        <title>The Global Catalogue of Microorganisms (GCM) 10K type strain sequencing project: providing services to taxonomists for standard genome sequencing and annotation.</title>
        <authorList>
            <consortium name="The Broad Institute Genomics Platform"/>
            <consortium name="The Broad Institute Genome Sequencing Center for Infectious Disease"/>
            <person name="Wu L."/>
            <person name="Ma J."/>
        </authorList>
    </citation>
    <scope>NUCLEOTIDE SEQUENCE [LARGE SCALE GENOMIC DNA]</scope>
    <source>
        <strain evidence="3">CCUG 55854</strain>
    </source>
</reference>
<dbReference type="RefSeq" id="WP_379655887.1">
    <property type="nucleotide sequence ID" value="NZ_JBHTKN010000007.1"/>
</dbReference>
<name>A0ABW3LZD8_9GAMM</name>
<evidence type="ECO:0000313" key="2">
    <source>
        <dbReference type="EMBL" id="MFD1043012.1"/>
    </source>
</evidence>
<protein>
    <submittedName>
        <fullName evidence="2">DUF3011 domain-containing protein</fullName>
    </submittedName>
</protein>
<accession>A0ABW3LZD8</accession>
<evidence type="ECO:0000256" key="1">
    <source>
        <dbReference type="SAM" id="SignalP"/>
    </source>
</evidence>
<dbReference type="EMBL" id="JBHTKN010000007">
    <property type="protein sequence ID" value="MFD1043012.1"/>
    <property type="molecule type" value="Genomic_DNA"/>
</dbReference>
<gene>
    <name evidence="2" type="ORF">ACFQ2N_11735</name>
</gene>
<comment type="caution">
    <text evidence="2">The sequence shown here is derived from an EMBL/GenBank/DDBJ whole genome shotgun (WGS) entry which is preliminary data.</text>
</comment>
<dbReference type="Pfam" id="PF11218">
    <property type="entry name" value="DUF3011"/>
    <property type="match status" value="1"/>
</dbReference>
<organism evidence="2 3">
    <name type="scientific">Pseudoxanthomonas kaohsiungensis</name>
    <dbReference type="NCBI Taxonomy" id="283923"/>
    <lineage>
        <taxon>Bacteria</taxon>
        <taxon>Pseudomonadati</taxon>
        <taxon>Pseudomonadota</taxon>
        <taxon>Gammaproteobacteria</taxon>
        <taxon>Lysobacterales</taxon>
        <taxon>Lysobacteraceae</taxon>
        <taxon>Pseudoxanthomonas</taxon>
    </lineage>
</organism>
<keyword evidence="3" id="KW-1185">Reference proteome</keyword>
<proteinExistence type="predicted"/>